<evidence type="ECO:0000313" key="1">
    <source>
        <dbReference type="EMBL" id="CAE8700978.1"/>
    </source>
</evidence>
<dbReference type="Proteomes" id="UP000626109">
    <property type="component" value="Unassembled WGS sequence"/>
</dbReference>
<reference evidence="1" key="1">
    <citation type="submission" date="2021-02" db="EMBL/GenBank/DDBJ databases">
        <authorList>
            <person name="Dougan E. K."/>
            <person name="Rhodes N."/>
            <person name="Thang M."/>
            <person name="Chan C."/>
        </authorList>
    </citation>
    <scope>NUCLEOTIDE SEQUENCE</scope>
</reference>
<gene>
    <name evidence="1" type="ORF">PGLA2088_LOCUS31849</name>
</gene>
<feature type="non-terminal residue" evidence="1">
    <location>
        <position position="162"/>
    </location>
</feature>
<evidence type="ECO:0000313" key="2">
    <source>
        <dbReference type="Proteomes" id="UP000626109"/>
    </source>
</evidence>
<organism evidence="1 2">
    <name type="scientific">Polarella glacialis</name>
    <name type="common">Dinoflagellate</name>
    <dbReference type="NCBI Taxonomy" id="89957"/>
    <lineage>
        <taxon>Eukaryota</taxon>
        <taxon>Sar</taxon>
        <taxon>Alveolata</taxon>
        <taxon>Dinophyceae</taxon>
        <taxon>Suessiales</taxon>
        <taxon>Suessiaceae</taxon>
        <taxon>Polarella</taxon>
    </lineage>
</organism>
<feature type="non-terminal residue" evidence="1">
    <location>
        <position position="1"/>
    </location>
</feature>
<sequence>ATVVEQGLAKHFGSMLFIREKGVVSEINTVGLSLKDCSRIAKPLGLPCTVWEQSSWPPSGAVRSNIVGVQGWVDDWEMEDSYSYHTQTLSRYFRLDHIRTDGLRQEFSQTLVRIATSLGDRNVDRSVVLSLNYGLGHGSETALREVADTTVHPDVATAIGTV</sequence>
<dbReference type="AlphaFoldDB" id="A0A813KIN1"/>
<proteinExistence type="predicted"/>
<accession>A0A813KIN1</accession>
<dbReference type="EMBL" id="CAJNNW010029643">
    <property type="protein sequence ID" value="CAE8700978.1"/>
    <property type="molecule type" value="Genomic_DNA"/>
</dbReference>
<comment type="caution">
    <text evidence="1">The sequence shown here is derived from an EMBL/GenBank/DDBJ whole genome shotgun (WGS) entry which is preliminary data.</text>
</comment>
<name>A0A813KIN1_POLGL</name>
<protein>
    <submittedName>
        <fullName evidence="1">Uncharacterized protein</fullName>
    </submittedName>
</protein>